<feature type="compositionally biased region" description="Polar residues" evidence="1">
    <location>
        <begin position="369"/>
        <end position="382"/>
    </location>
</feature>
<organism evidence="2 3">
    <name type="scientific">Lentinus tigrinus ALCF2SS1-6</name>
    <dbReference type="NCBI Taxonomy" id="1328759"/>
    <lineage>
        <taxon>Eukaryota</taxon>
        <taxon>Fungi</taxon>
        <taxon>Dikarya</taxon>
        <taxon>Basidiomycota</taxon>
        <taxon>Agaricomycotina</taxon>
        <taxon>Agaricomycetes</taxon>
        <taxon>Polyporales</taxon>
        <taxon>Polyporaceae</taxon>
        <taxon>Lentinus</taxon>
    </lineage>
</organism>
<proteinExistence type="predicted"/>
<dbReference type="Proteomes" id="UP000313359">
    <property type="component" value="Unassembled WGS sequence"/>
</dbReference>
<feature type="compositionally biased region" description="Basic residues" evidence="1">
    <location>
        <begin position="390"/>
        <end position="402"/>
    </location>
</feature>
<evidence type="ECO:0000313" key="2">
    <source>
        <dbReference type="EMBL" id="RPD59990.1"/>
    </source>
</evidence>
<dbReference type="EMBL" id="ML122267">
    <property type="protein sequence ID" value="RPD59990.1"/>
    <property type="molecule type" value="Genomic_DNA"/>
</dbReference>
<feature type="region of interest" description="Disordered" evidence="1">
    <location>
        <begin position="367"/>
        <end position="413"/>
    </location>
</feature>
<accession>A0A5C2S8D9</accession>
<reference evidence="2" key="1">
    <citation type="journal article" date="2018" name="Genome Biol. Evol.">
        <title>Genomics and development of Lentinus tigrinus, a white-rot wood-decaying mushroom with dimorphic fruiting bodies.</title>
        <authorList>
            <person name="Wu B."/>
            <person name="Xu Z."/>
            <person name="Knudson A."/>
            <person name="Carlson A."/>
            <person name="Chen N."/>
            <person name="Kovaka S."/>
            <person name="LaButti K."/>
            <person name="Lipzen A."/>
            <person name="Pennachio C."/>
            <person name="Riley R."/>
            <person name="Schakwitz W."/>
            <person name="Umezawa K."/>
            <person name="Ohm R.A."/>
            <person name="Grigoriev I.V."/>
            <person name="Nagy L.G."/>
            <person name="Gibbons J."/>
            <person name="Hibbett D."/>
        </authorList>
    </citation>
    <scope>NUCLEOTIDE SEQUENCE [LARGE SCALE GENOMIC DNA]</scope>
    <source>
        <strain evidence="2">ALCF2SS1-6</strain>
    </source>
</reference>
<feature type="compositionally biased region" description="Basic and acidic residues" evidence="1">
    <location>
        <begin position="403"/>
        <end position="413"/>
    </location>
</feature>
<sequence>MSRTRYYPSAGCYAALRMDPVATVASASGIDKVAIDAARAIQPKTYLVYIDQDITLPHPSLPWFCYSVMPVAPCLRPADPARKVKPTMCVPIAPNNTHPDARAPIHTAPSFPFANCYHWDSTALTVRIRAAARGWNQDEATTLPTNEHSQMLSYFSADNGVPRLDPDAMLRMEAEMLAEKERVSLALAALPPLPPPPPPPVIPDSEFPGVVSFVNQPIPPQVPHPRYWPFWGPSDSSSMTGTGDAGESAPGGTASTVNTSVDSFAESLRALKTTTGLQALRAQVKADAALFPVVDLWYDLTAHLAQDEIPDPLDFFRERRQIVKIIKEARKRPRRPTAPIEPDEPEAVEPAIIEPTIIAAALDEPAQSLPVSPTESESSNVQAAPEPVKAKPRRIRPRKNLRQMRERVDKLFDRATRPIRSRFPF</sequence>
<dbReference type="OrthoDB" id="2756877at2759"/>
<dbReference type="STRING" id="1328759.A0A5C2S8D9"/>
<evidence type="ECO:0000313" key="3">
    <source>
        <dbReference type="Proteomes" id="UP000313359"/>
    </source>
</evidence>
<evidence type="ECO:0000256" key="1">
    <source>
        <dbReference type="SAM" id="MobiDB-lite"/>
    </source>
</evidence>
<keyword evidence="3" id="KW-1185">Reference proteome</keyword>
<feature type="region of interest" description="Disordered" evidence="1">
    <location>
        <begin position="233"/>
        <end position="258"/>
    </location>
</feature>
<gene>
    <name evidence="2" type="ORF">L227DRAFT_611411</name>
</gene>
<protein>
    <submittedName>
        <fullName evidence="2">Uncharacterized protein</fullName>
    </submittedName>
</protein>
<name>A0A5C2S8D9_9APHY</name>
<dbReference type="AlphaFoldDB" id="A0A5C2S8D9"/>